<dbReference type="AlphaFoldDB" id="A0AAU7K0Z6"/>
<sequence length="396" mass="45216">MPENIKQRINELLMQYLDKRISEADFKELFEYLDNAEYKPIFDDFMKKSEKETLPDVTANHVDWDHMYQQIVENEQKKSKFGLIINFGKKLTIAASLVMMVYLGYRRYHKSDVVHNVINVQKKDLAPGKNKAILKLADGSEIILDDRHNGILTTQGAVEISKSDQGTLAYMAEQNSASEKIYINTLSTPRGGHFKLMLPDKTMVWLNAESSITFPSTFNGNERKVKVTGETYFEVSKNEHKPFIVESGAAQVEVLGTHFNVNVYPNEENSAVTLLEGSVKLSRQRHSKILLPGQQAVFNPKNEQIRVKYVDVDNVVDWKNGLFIFEDASIPEVMRQIERWYDVDVKYIGKIPGIKFNGALSRNNKVSKLLKLLQAAGNIEFNIHNKTIEVKQSKTP</sequence>
<dbReference type="Gene3D" id="2.60.120.1440">
    <property type="match status" value="1"/>
</dbReference>
<evidence type="ECO:0000259" key="1">
    <source>
        <dbReference type="Pfam" id="PF04773"/>
    </source>
</evidence>
<dbReference type="PANTHER" id="PTHR30273:SF2">
    <property type="entry name" value="PROTEIN FECR"/>
    <property type="match status" value="1"/>
</dbReference>
<evidence type="ECO:0000259" key="2">
    <source>
        <dbReference type="Pfam" id="PF16344"/>
    </source>
</evidence>
<feature type="domain" description="FecR protein" evidence="1">
    <location>
        <begin position="185"/>
        <end position="280"/>
    </location>
</feature>
<dbReference type="Gene3D" id="3.55.50.30">
    <property type="match status" value="1"/>
</dbReference>
<dbReference type="Pfam" id="PF04773">
    <property type="entry name" value="FecR"/>
    <property type="match status" value="1"/>
</dbReference>
<dbReference type="InterPro" id="IPR006860">
    <property type="entry name" value="FecR"/>
</dbReference>
<dbReference type="InterPro" id="IPR012373">
    <property type="entry name" value="Ferrdict_sens_TM"/>
</dbReference>
<protein>
    <submittedName>
        <fullName evidence="3">FecR domain-containing protein</fullName>
    </submittedName>
</protein>
<gene>
    <name evidence="3" type="ORF">ABEG20_12935</name>
</gene>
<dbReference type="FunFam" id="2.60.120.1440:FF:000001">
    <property type="entry name" value="Putative anti-sigma factor"/>
    <property type="match status" value="1"/>
</dbReference>
<accession>A0AAU7K0Z6</accession>
<dbReference type="Pfam" id="PF16344">
    <property type="entry name" value="FecR_C"/>
    <property type="match status" value="1"/>
</dbReference>
<dbReference type="InterPro" id="IPR032508">
    <property type="entry name" value="FecR_C"/>
</dbReference>
<dbReference type="EMBL" id="CP157485">
    <property type="protein sequence ID" value="XBO46193.1"/>
    <property type="molecule type" value="Genomic_DNA"/>
</dbReference>
<name>A0AAU7K0Z6_9SPHI</name>
<organism evidence="3">
    <name type="scientific">Pedobacter sp. KACC 23697</name>
    <dbReference type="NCBI Taxonomy" id="3149230"/>
    <lineage>
        <taxon>Bacteria</taxon>
        <taxon>Pseudomonadati</taxon>
        <taxon>Bacteroidota</taxon>
        <taxon>Sphingobacteriia</taxon>
        <taxon>Sphingobacteriales</taxon>
        <taxon>Sphingobacteriaceae</taxon>
        <taxon>Pedobacter</taxon>
    </lineage>
</organism>
<feature type="domain" description="Protein FecR C-terminal" evidence="2">
    <location>
        <begin position="323"/>
        <end position="390"/>
    </location>
</feature>
<dbReference type="RefSeq" id="WP_406823757.1">
    <property type="nucleotide sequence ID" value="NZ_CP157485.1"/>
</dbReference>
<reference evidence="3" key="1">
    <citation type="submission" date="2024-05" db="EMBL/GenBank/DDBJ databases">
        <authorList>
            <person name="Kim S."/>
            <person name="Heo J."/>
            <person name="Choi H."/>
            <person name="Choi Y."/>
            <person name="Kwon S.-W."/>
            <person name="Kim Y."/>
        </authorList>
    </citation>
    <scope>NUCLEOTIDE SEQUENCE</scope>
    <source>
        <strain evidence="3">KACC 23697</strain>
    </source>
</reference>
<dbReference type="GO" id="GO:0016989">
    <property type="term" value="F:sigma factor antagonist activity"/>
    <property type="evidence" value="ECO:0007669"/>
    <property type="project" value="TreeGrafter"/>
</dbReference>
<dbReference type="PANTHER" id="PTHR30273">
    <property type="entry name" value="PERIPLASMIC SIGNAL SENSOR AND SIGMA FACTOR ACTIVATOR FECR-RELATED"/>
    <property type="match status" value="1"/>
</dbReference>
<evidence type="ECO:0000313" key="3">
    <source>
        <dbReference type="EMBL" id="XBO46193.1"/>
    </source>
</evidence>
<proteinExistence type="predicted"/>